<name>A0A3M3A5S2_PSEA0</name>
<evidence type="ECO:0000256" key="7">
    <source>
        <dbReference type="RuleBase" id="RU003879"/>
    </source>
</evidence>
<dbReference type="GO" id="GO:0005886">
    <property type="term" value="C:plasma membrane"/>
    <property type="evidence" value="ECO:0007669"/>
    <property type="project" value="UniProtKB-SubCell"/>
</dbReference>
<evidence type="ECO:0000256" key="1">
    <source>
        <dbReference type="ARBA" id="ARBA00004162"/>
    </source>
</evidence>
<comment type="subcellular location">
    <subcellularLocation>
        <location evidence="1">Cell membrane</location>
        <topology evidence="1">Single-pass membrane protein</topology>
    </subcellularLocation>
    <subcellularLocation>
        <location evidence="7">Cell membrane</location>
        <topology evidence="7">Single-pass type II membrane protein</topology>
    </subcellularLocation>
</comment>
<evidence type="ECO:0000313" key="8">
    <source>
        <dbReference type="EMBL" id="RML95824.1"/>
    </source>
</evidence>
<reference evidence="8 9" key="1">
    <citation type="submission" date="2018-08" db="EMBL/GenBank/DDBJ databases">
        <title>Recombination of ecologically and evolutionarily significant loci maintains genetic cohesion in the Pseudomonas syringae species complex.</title>
        <authorList>
            <person name="Dillon M."/>
            <person name="Thakur S."/>
            <person name="Almeida R.N.D."/>
            <person name="Weir B.S."/>
            <person name="Guttman D.S."/>
        </authorList>
    </citation>
    <scope>NUCLEOTIDE SEQUENCE [LARGE SCALE GENOMIC DNA]</scope>
    <source>
        <strain evidence="8 9">ICMP 8636</strain>
    </source>
</reference>
<evidence type="ECO:0000256" key="5">
    <source>
        <dbReference type="ARBA" id="ARBA00022989"/>
    </source>
</evidence>
<evidence type="ECO:0000256" key="4">
    <source>
        <dbReference type="ARBA" id="ARBA00022692"/>
    </source>
</evidence>
<dbReference type="GO" id="GO:0022857">
    <property type="term" value="F:transmembrane transporter activity"/>
    <property type="evidence" value="ECO:0007669"/>
    <property type="project" value="InterPro"/>
</dbReference>
<keyword evidence="7" id="KW-0653">Protein transport</keyword>
<keyword evidence="5" id="KW-1133">Transmembrane helix</keyword>
<keyword evidence="3" id="KW-1003">Cell membrane</keyword>
<organism evidence="8 9">
    <name type="scientific">Pseudomonas amygdali pv. eriobotryae</name>
    <dbReference type="NCBI Taxonomy" id="129137"/>
    <lineage>
        <taxon>Bacteria</taxon>
        <taxon>Pseudomonadati</taxon>
        <taxon>Pseudomonadota</taxon>
        <taxon>Gammaproteobacteria</taxon>
        <taxon>Pseudomonadales</taxon>
        <taxon>Pseudomonadaceae</taxon>
        <taxon>Pseudomonas</taxon>
        <taxon>Pseudomonas amygdali</taxon>
    </lineage>
</organism>
<dbReference type="GO" id="GO:0015031">
    <property type="term" value="P:protein transport"/>
    <property type="evidence" value="ECO:0007669"/>
    <property type="project" value="UniProtKB-KW"/>
</dbReference>
<keyword evidence="4 7" id="KW-0812">Transmembrane</keyword>
<evidence type="ECO:0000313" key="9">
    <source>
        <dbReference type="Proteomes" id="UP000272627"/>
    </source>
</evidence>
<accession>A0A3M3A5S2</accession>
<evidence type="ECO:0000256" key="6">
    <source>
        <dbReference type="ARBA" id="ARBA00023136"/>
    </source>
</evidence>
<dbReference type="Gene3D" id="3.30.420.270">
    <property type="match status" value="1"/>
</dbReference>
<evidence type="ECO:0000256" key="3">
    <source>
        <dbReference type="ARBA" id="ARBA00022475"/>
    </source>
</evidence>
<comment type="caution">
    <text evidence="8">The sequence shown here is derived from an EMBL/GenBank/DDBJ whole genome shotgun (WGS) entry which is preliminary data.</text>
</comment>
<dbReference type="AlphaFoldDB" id="A0A3M3A5S2"/>
<gene>
    <name evidence="8" type="ORF">ALQ86_01278</name>
</gene>
<dbReference type="EMBL" id="RBOA01000441">
    <property type="protein sequence ID" value="RML95824.1"/>
    <property type="molecule type" value="Genomic_DNA"/>
</dbReference>
<evidence type="ECO:0000256" key="2">
    <source>
        <dbReference type="ARBA" id="ARBA00005811"/>
    </source>
</evidence>
<dbReference type="Pfam" id="PF02472">
    <property type="entry name" value="ExbD"/>
    <property type="match status" value="1"/>
</dbReference>
<keyword evidence="6" id="KW-0472">Membrane</keyword>
<sequence length="73" mass="7984">MVVSVDQDGKFYLAKSEIAPELLEKSLQDEKAKDPEIRVQLQADTAVNYGQVAKAMASIERSGITKISVMTAK</sequence>
<protein>
    <submittedName>
        <fullName evidence="8">Ferric siderophore transport system protein, ExbD/TolR family</fullName>
    </submittedName>
</protein>
<keyword evidence="7" id="KW-0813">Transport</keyword>
<comment type="similarity">
    <text evidence="2 7">Belongs to the ExbD/TolR family.</text>
</comment>
<dbReference type="InterPro" id="IPR003400">
    <property type="entry name" value="ExbD"/>
</dbReference>
<dbReference type="Proteomes" id="UP000272627">
    <property type="component" value="Unassembled WGS sequence"/>
</dbReference>
<proteinExistence type="inferred from homology"/>